<dbReference type="KEGG" id="kpd:CW740_08475"/>
<reference evidence="1 2" key="1">
    <citation type="submission" date="2017-12" db="EMBL/GenBank/DDBJ databases">
        <title>Kangiella profundi FT102 completed genome.</title>
        <authorList>
            <person name="Xu J."/>
            <person name="Wang J."/>
            <person name="Lu Y."/>
        </authorList>
    </citation>
    <scope>NUCLEOTIDE SEQUENCE [LARGE SCALE GENOMIC DNA]</scope>
    <source>
        <strain evidence="1 2">FT102</strain>
    </source>
</reference>
<organism evidence="1 2">
    <name type="scientific">Kangiella profundi</name>
    <dbReference type="NCBI Taxonomy" id="1561924"/>
    <lineage>
        <taxon>Bacteria</taxon>
        <taxon>Pseudomonadati</taxon>
        <taxon>Pseudomonadota</taxon>
        <taxon>Gammaproteobacteria</taxon>
        <taxon>Kangiellales</taxon>
        <taxon>Kangiellaceae</taxon>
        <taxon>Kangiella</taxon>
    </lineage>
</organism>
<dbReference type="Proteomes" id="UP000232693">
    <property type="component" value="Chromosome"/>
</dbReference>
<dbReference type="Pfam" id="PF10294">
    <property type="entry name" value="Methyltransf_16"/>
    <property type="match status" value="1"/>
</dbReference>
<dbReference type="CDD" id="cd02440">
    <property type="entry name" value="AdoMet_MTases"/>
    <property type="match status" value="1"/>
</dbReference>
<name>A0A2K9AFV4_9GAMM</name>
<dbReference type="InterPro" id="IPR029063">
    <property type="entry name" value="SAM-dependent_MTases_sf"/>
</dbReference>
<dbReference type="GO" id="GO:0016301">
    <property type="term" value="F:kinase activity"/>
    <property type="evidence" value="ECO:0007669"/>
    <property type="project" value="UniProtKB-KW"/>
</dbReference>
<dbReference type="OrthoDB" id="264333at2"/>
<sequence>MSSLRFRYQTIEFGDTGNMDIHVRTLRDKQQFSDTNQTAENLGISSASWPIFGVVWDSSRILADLMHDFDIKGKRILEVGCGIGLASLVLNKRQADITATDYHPEVEKFLNINALLNNDQVIPFVRTGWADDDCGIGEFDLIIGSDLLYESEHVELLSDFIDQHAKPQCEVILIDPGRGHHAKFSRKMIGLGYEHAQTAAIPNEAMAKGYKGQVLRYERT</sequence>
<dbReference type="AlphaFoldDB" id="A0A2K9AFV4"/>
<evidence type="ECO:0000313" key="1">
    <source>
        <dbReference type="EMBL" id="AUD79276.1"/>
    </source>
</evidence>
<protein>
    <submittedName>
        <fullName evidence="1">Histidine kinase</fullName>
    </submittedName>
</protein>
<dbReference type="Gene3D" id="3.40.50.150">
    <property type="entry name" value="Vaccinia Virus protein VP39"/>
    <property type="match status" value="1"/>
</dbReference>
<keyword evidence="1" id="KW-0418">Kinase</keyword>
<keyword evidence="2" id="KW-1185">Reference proteome</keyword>
<dbReference type="PANTHER" id="PTHR14614">
    <property type="entry name" value="HEPATOCELLULAR CARCINOMA-ASSOCIATED ANTIGEN"/>
    <property type="match status" value="1"/>
</dbReference>
<keyword evidence="1" id="KW-0808">Transferase</keyword>
<gene>
    <name evidence="1" type="ORF">CW740_08475</name>
</gene>
<dbReference type="RefSeq" id="WP_106647098.1">
    <property type="nucleotide sequence ID" value="NZ_BMGO01000001.1"/>
</dbReference>
<dbReference type="SUPFAM" id="SSF53335">
    <property type="entry name" value="S-adenosyl-L-methionine-dependent methyltransferases"/>
    <property type="match status" value="1"/>
</dbReference>
<dbReference type="EMBL" id="CP025120">
    <property type="protein sequence ID" value="AUD79276.1"/>
    <property type="molecule type" value="Genomic_DNA"/>
</dbReference>
<proteinExistence type="predicted"/>
<evidence type="ECO:0000313" key="2">
    <source>
        <dbReference type="Proteomes" id="UP000232693"/>
    </source>
</evidence>
<dbReference type="InterPro" id="IPR019410">
    <property type="entry name" value="Methyltransf_16"/>
</dbReference>
<accession>A0A2K9AFV4</accession>